<dbReference type="PANTHER" id="PTHR34001">
    <property type="entry name" value="BLL7405 PROTEIN"/>
    <property type="match status" value="1"/>
</dbReference>
<evidence type="ECO:0000313" key="8">
    <source>
        <dbReference type="EMBL" id="MBX7481946.1"/>
    </source>
</evidence>
<keyword evidence="9" id="KW-1185">Reference proteome</keyword>
<dbReference type="Proteomes" id="UP000755104">
    <property type="component" value="Unassembled WGS sequence"/>
</dbReference>
<comment type="similarity">
    <text evidence="4">Belongs to the Omp25/RopB family.</text>
</comment>
<evidence type="ECO:0000256" key="3">
    <source>
        <dbReference type="ARBA" id="ARBA00023136"/>
    </source>
</evidence>
<dbReference type="EMBL" id="JAIGNO010000002">
    <property type="protein sequence ID" value="MBX7481946.1"/>
    <property type="molecule type" value="Genomic_DNA"/>
</dbReference>
<dbReference type="SUPFAM" id="SSF56925">
    <property type="entry name" value="OMPA-like"/>
    <property type="match status" value="1"/>
</dbReference>
<dbReference type="InterPro" id="IPR011250">
    <property type="entry name" value="OMP/PagP_B-barrel"/>
</dbReference>
<dbReference type="RefSeq" id="WP_221556406.1">
    <property type="nucleotide sequence ID" value="NZ_JAIGNO010000002.1"/>
</dbReference>
<name>A0ABS7J3P3_9SPHN</name>
<evidence type="ECO:0000256" key="4">
    <source>
        <dbReference type="ARBA" id="ARBA00038306"/>
    </source>
</evidence>
<proteinExistence type="inferred from homology"/>
<sequence>MKAIFLIGAAAMALASTSAQAQDVSGFRIEGRLGWEKADAETVLPNPEDDEDETGDEFLVGNDDDDGAAYGVEIGYDMQIGDGFVVGAYGGLDLSDSNICSELVEDELACAELGRTFTVGVRAGVPIGNNSLIYAKGGYSNGKLDLTYDPDLTDNDDEEPGEIAAFSDKRDGYHLGAGAEIGISSSIYAKLEYVYTDFGSDSYLLDEEEETSIDVQSDRHQVLVGLGLRF</sequence>
<evidence type="ECO:0000256" key="2">
    <source>
        <dbReference type="ARBA" id="ARBA00022729"/>
    </source>
</evidence>
<keyword evidence="2 6" id="KW-0732">Signal</keyword>
<feature type="signal peptide" evidence="6">
    <location>
        <begin position="1"/>
        <end position="21"/>
    </location>
</feature>
<feature type="chain" id="PRO_5047134130" evidence="6">
    <location>
        <begin position="22"/>
        <end position="230"/>
    </location>
</feature>
<evidence type="ECO:0000259" key="7">
    <source>
        <dbReference type="Pfam" id="PF13505"/>
    </source>
</evidence>
<feature type="region of interest" description="Disordered" evidence="5">
    <location>
        <begin position="39"/>
        <end position="64"/>
    </location>
</feature>
<dbReference type="InterPro" id="IPR027385">
    <property type="entry name" value="Beta-barrel_OMP"/>
</dbReference>
<dbReference type="Gene3D" id="2.40.160.20">
    <property type="match status" value="1"/>
</dbReference>
<accession>A0ABS7J3P3</accession>
<comment type="subcellular location">
    <subcellularLocation>
        <location evidence="1">Membrane</location>
    </subcellularLocation>
</comment>
<gene>
    <name evidence="8" type="ORF">K3174_05345</name>
</gene>
<reference evidence="8 9" key="1">
    <citation type="submission" date="2021-08" db="EMBL/GenBank/DDBJ databases">
        <title>Comparative Genomics Analysis of the Genus Qipengyuania Reveals Extensive Genetic Diversity and Metabolic Versatility, Including the Description of Fifteen Novel Species.</title>
        <authorList>
            <person name="Liu Y."/>
        </authorList>
    </citation>
    <scope>NUCLEOTIDE SEQUENCE [LARGE SCALE GENOMIC DNA]</scope>
    <source>
        <strain evidence="8 9">6D47A</strain>
    </source>
</reference>
<comment type="caution">
    <text evidence="8">The sequence shown here is derived from an EMBL/GenBank/DDBJ whole genome shotgun (WGS) entry which is preliminary data.</text>
</comment>
<evidence type="ECO:0000256" key="6">
    <source>
        <dbReference type="SAM" id="SignalP"/>
    </source>
</evidence>
<keyword evidence="3" id="KW-0472">Membrane</keyword>
<evidence type="ECO:0000256" key="1">
    <source>
        <dbReference type="ARBA" id="ARBA00004370"/>
    </source>
</evidence>
<dbReference type="Pfam" id="PF13505">
    <property type="entry name" value="OMP_b-brl"/>
    <property type="match status" value="1"/>
</dbReference>
<evidence type="ECO:0000256" key="5">
    <source>
        <dbReference type="SAM" id="MobiDB-lite"/>
    </source>
</evidence>
<organism evidence="8 9">
    <name type="scientific">Qipengyuania qiaonensis</name>
    <dbReference type="NCBI Taxonomy" id="2867240"/>
    <lineage>
        <taxon>Bacteria</taxon>
        <taxon>Pseudomonadati</taxon>
        <taxon>Pseudomonadota</taxon>
        <taxon>Alphaproteobacteria</taxon>
        <taxon>Sphingomonadales</taxon>
        <taxon>Erythrobacteraceae</taxon>
        <taxon>Qipengyuania</taxon>
    </lineage>
</organism>
<dbReference type="InterPro" id="IPR051692">
    <property type="entry name" value="OMP-like"/>
</dbReference>
<feature type="domain" description="Outer membrane protein beta-barrel" evidence="7">
    <location>
        <begin position="8"/>
        <end position="230"/>
    </location>
</feature>
<protein>
    <submittedName>
        <fullName evidence="8">Porin family protein</fullName>
    </submittedName>
</protein>
<evidence type="ECO:0000313" key="9">
    <source>
        <dbReference type="Proteomes" id="UP000755104"/>
    </source>
</evidence>
<dbReference type="PANTHER" id="PTHR34001:SF3">
    <property type="entry name" value="BLL7405 PROTEIN"/>
    <property type="match status" value="1"/>
</dbReference>
<feature type="compositionally biased region" description="Acidic residues" evidence="5">
    <location>
        <begin position="47"/>
        <end position="64"/>
    </location>
</feature>